<accession>A0A948RVH4</accession>
<feature type="transmembrane region" description="Helical" evidence="2">
    <location>
        <begin position="95"/>
        <end position="119"/>
    </location>
</feature>
<keyword evidence="2" id="KW-1133">Transmembrane helix</keyword>
<evidence type="ECO:0000256" key="1">
    <source>
        <dbReference type="SAM" id="MobiDB-lite"/>
    </source>
</evidence>
<sequence>MGNDETKNLDLLSTFHYVAGGITALLSLVPIIHLVLGIIMMSGDLFESSDGSSPPPVLGLAIVILATIFIVFGLALSVCMIIVGKKLKVRESRIFCMIIAGIECVLMPYGTVLGVFTLMTLSKDPVKAVFEPTGGGGGGGGAFGETRSTAEKQDGIVQ</sequence>
<evidence type="ECO:0000313" key="4">
    <source>
        <dbReference type="Proteomes" id="UP000777784"/>
    </source>
</evidence>
<keyword evidence="2" id="KW-0812">Transmembrane</keyword>
<proteinExistence type="predicted"/>
<feature type="compositionally biased region" description="Basic and acidic residues" evidence="1">
    <location>
        <begin position="148"/>
        <end position="158"/>
    </location>
</feature>
<feature type="transmembrane region" description="Helical" evidence="2">
    <location>
        <begin position="60"/>
        <end position="83"/>
    </location>
</feature>
<dbReference type="EMBL" id="JAHJDP010000069">
    <property type="protein sequence ID" value="MBU2691620.1"/>
    <property type="molecule type" value="Genomic_DNA"/>
</dbReference>
<comment type="caution">
    <text evidence="3">The sequence shown here is derived from an EMBL/GenBank/DDBJ whole genome shotgun (WGS) entry which is preliminary data.</text>
</comment>
<reference evidence="3" key="1">
    <citation type="submission" date="2021-05" db="EMBL/GenBank/DDBJ databases">
        <title>Energy efficiency and biological interactions define the core microbiome of deep oligotrophic groundwater.</title>
        <authorList>
            <person name="Mehrshad M."/>
            <person name="Lopez-Fernandez M."/>
            <person name="Bell E."/>
            <person name="Bernier-Latmani R."/>
            <person name="Bertilsson S."/>
            <person name="Dopson M."/>
        </authorList>
    </citation>
    <scope>NUCLEOTIDE SEQUENCE</scope>
    <source>
        <strain evidence="3">Modern_marine.mb.64</strain>
    </source>
</reference>
<dbReference type="AlphaFoldDB" id="A0A948RVH4"/>
<protein>
    <submittedName>
        <fullName evidence="3">Uncharacterized protein</fullName>
    </submittedName>
</protein>
<feature type="transmembrane region" description="Helical" evidence="2">
    <location>
        <begin position="17"/>
        <end position="40"/>
    </location>
</feature>
<dbReference type="Proteomes" id="UP000777784">
    <property type="component" value="Unassembled WGS sequence"/>
</dbReference>
<name>A0A948RVH4_UNCEI</name>
<evidence type="ECO:0000313" key="3">
    <source>
        <dbReference type="EMBL" id="MBU2691620.1"/>
    </source>
</evidence>
<feature type="region of interest" description="Disordered" evidence="1">
    <location>
        <begin position="135"/>
        <end position="158"/>
    </location>
</feature>
<organism evidence="3 4">
    <name type="scientific">Eiseniibacteriota bacterium</name>
    <dbReference type="NCBI Taxonomy" id="2212470"/>
    <lineage>
        <taxon>Bacteria</taxon>
        <taxon>Candidatus Eiseniibacteriota</taxon>
    </lineage>
</organism>
<keyword evidence="2" id="KW-0472">Membrane</keyword>
<gene>
    <name evidence="3" type="ORF">KJ970_11905</name>
</gene>
<evidence type="ECO:0000256" key="2">
    <source>
        <dbReference type="SAM" id="Phobius"/>
    </source>
</evidence>